<name>A0ACC1XPM0_MELAZ</name>
<evidence type="ECO:0000313" key="1">
    <source>
        <dbReference type="EMBL" id="KAJ4713436.1"/>
    </source>
</evidence>
<proteinExistence type="predicted"/>
<organism evidence="1 2">
    <name type="scientific">Melia azedarach</name>
    <name type="common">Chinaberry tree</name>
    <dbReference type="NCBI Taxonomy" id="155640"/>
    <lineage>
        <taxon>Eukaryota</taxon>
        <taxon>Viridiplantae</taxon>
        <taxon>Streptophyta</taxon>
        <taxon>Embryophyta</taxon>
        <taxon>Tracheophyta</taxon>
        <taxon>Spermatophyta</taxon>
        <taxon>Magnoliopsida</taxon>
        <taxon>eudicotyledons</taxon>
        <taxon>Gunneridae</taxon>
        <taxon>Pentapetalae</taxon>
        <taxon>rosids</taxon>
        <taxon>malvids</taxon>
        <taxon>Sapindales</taxon>
        <taxon>Meliaceae</taxon>
        <taxon>Melia</taxon>
    </lineage>
</organism>
<comment type="caution">
    <text evidence="1">The sequence shown here is derived from an EMBL/GenBank/DDBJ whole genome shotgun (WGS) entry which is preliminary data.</text>
</comment>
<gene>
    <name evidence="1" type="ORF">OWV82_015531</name>
</gene>
<dbReference type="EMBL" id="CM051401">
    <property type="protein sequence ID" value="KAJ4713436.1"/>
    <property type="molecule type" value="Genomic_DNA"/>
</dbReference>
<protein>
    <submittedName>
        <fullName evidence="1">Receptor-like protein kinase</fullName>
    </submittedName>
</protein>
<sequence>MNIHLCPSLALHSILTILCVLIAIPSSYCDEDEKYTTCNRSYSCGQIDRPGIFHDFREIIIDRNLFNYSPNVRVLSLYYNCGDKLSQEGKNDISCPTEPEKITGFYTIDGNSLLPNRSKSCNRVIKVPFLQTDEPSFNTTNDLLAGKWNDVLRRGFEVEYRTYNEACSQCVSSSGICGSNPSNLEQFACLCRDKPHMNTCDNPGMLPPLST</sequence>
<dbReference type="Proteomes" id="UP001164539">
    <property type="component" value="Chromosome 8"/>
</dbReference>
<accession>A0ACC1XPM0</accession>
<reference evidence="1 2" key="1">
    <citation type="journal article" date="2023" name="Science">
        <title>Complex scaffold remodeling in plant triterpene biosynthesis.</title>
        <authorList>
            <person name="De La Pena R."/>
            <person name="Hodgson H."/>
            <person name="Liu J.C."/>
            <person name="Stephenson M.J."/>
            <person name="Martin A.C."/>
            <person name="Owen C."/>
            <person name="Harkess A."/>
            <person name="Leebens-Mack J."/>
            <person name="Jimenez L.E."/>
            <person name="Osbourn A."/>
            <person name="Sattely E.S."/>
        </authorList>
    </citation>
    <scope>NUCLEOTIDE SEQUENCE [LARGE SCALE GENOMIC DNA]</scope>
    <source>
        <strain evidence="2">cv. JPN11</strain>
        <tissue evidence="1">Leaf</tissue>
    </source>
</reference>
<evidence type="ECO:0000313" key="2">
    <source>
        <dbReference type="Proteomes" id="UP001164539"/>
    </source>
</evidence>
<keyword evidence="2" id="KW-1185">Reference proteome</keyword>